<feature type="non-terminal residue" evidence="2">
    <location>
        <position position="1"/>
    </location>
</feature>
<dbReference type="AlphaFoldDB" id="X0YJ11"/>
<gene>
    <name evidence="2" type="ORF">S01H1_78832</name>
</gene>
<accession>X0YJ11</accession>
<feature type="compositionally biased region" description="Polar residues" evidence="1">
    <location>
        <begin position="85"/>
        <end position="100"/>
    </location>
</feature>
<sequence length="100" mass="11306">AAERCLAIIFNLGMRDVKMYLINMLRTGTTQFVRRAVARALYWKGKIIDKDVEEALAAVLRSSDEMDNMAQNYLMRESYHERTRASSSQVGLGDITGSSQ</sequence>
<organism evidence="2">
    <name type="scientific">marine sediment metagenome</name>
    <dbReference type="NCBI Taxonomy" id="412755"/>
    <lineage>
        <taxon>unclassified sequences</taxon>
        <taxon>metagenomes</taxon>
        <taxon>ecological metagenomes</taxon>
    </lineage>
</organism>
<proteinExistence type="predicted"/>
<protein>
    <submittedName>
        <fullName evidence="2">Uncharacterized protein</fullName>
    </submittedName>
</protein>
<name>X0YJ11_9ZZZZ</name>
<dbReference type="EMBL" id="BARS01053086">
    <property type="protein sequence ID" value="GAG48563.1"/>
    <property type="molecule type" value="Genomic_DNA"/>
</dbReference>
<evidence type="ECO:0000256" key="1">
    <source>
        <dbReference type="SAM" id="MobiDB-lite"/>
    </source>
</evidence>
<comment type="caution">
    <text evidence="2">The sequence shown here is derived from an EMBL/GenBank/DDBJ whole genome shotgun (WGS) entry which is preliminary data.</text>
</comment>
<evidence type="ECO:0000313" key="2">
    <source>
        <dbReference type="EMBL" id="GAG48563.1"/>
    </source>
</evidence>
<feature type="region of interest" description="Disordered" evidence="1">
    <location>
        <begin position="81"/>
        <end position="100"/>
    </location>
</feature>
<reference evidence="2" key="1">
    <citation type="journal article" date="2014" name="Front. Microbiol.">
        <title>High frequency of phylogenetically diverse reductive dehalogenase-homologous genes in deep subseafloor sedimentary metagenomes.</title>
        <authorList>
            <person name="Kawai M."/>
            <person name="Futagami T."/>
            <person name="Toyoda A."/>
            <person name="Takaki Y."/>
            <person name="Nishi S."/>
            <person name="Hori S."/>
            <person name="Arai W."/>
            <person name="Tsubouchi T."/>
            <person name="Morono Y."/>
            <person name="Uchiyama I."/>
            <person name="Ito T."/>
            <person name="Fujiyama A."/>
            <person name="Inagaki F."/>
            <person name="Takami H."/>
        </authorList>
    </citation>
    <scope>NUCLEOTIDE SEQUENCE</scope>
    <source>
        <strain evidence="2">Expedition CK06-06</strain>
    </source>
</reference>